<evidence type="ECO:0000313" key="3">
    <source>
        <dbReference type="Proteomes" id="UP000217154"/>
    </source>
</evidence>
<dbReference type="PROSITE" id="PS51257">
    <property type="entry name" value="PROKAR_LIPOPROTEIN"/>
    <property type="match status" value="1"/>
</dbReference>
<name>A0A250DFA7_9BURK</name>
<keyword evidence="1" id="KW-0732">Signal</keyword>
<dbReference type="Gene3D" id="3.30.1450.10">
    <property type="match status" value="1"/>
</dbReference>
<evidence type="ECO:0000256" key="1">
    <source>
        <dbReference type="ARBA" id="ARBA00022729"/>
    </source>
</evidence>
<accession>A0A250DFA7</accession>
<proteinExistence type="predicted"/>
<gene>
    <name evidence="2" type="ORF">CKY39_07345</name>
</gene>
<dbReference type="RefSeq" id="WP_095743942.1">
    <property type="nucleotide sequence ID" value="NZ_CP023284.1"/>
</dbReference>
<dbReference type="EMBL" id="CP023284">
    <property type="protein sequence ID" value="ATA53047.1"/>
    <property type="molecule type" value="Genomic_DNA"/>
</dbReference>
<reference evidence="2 3" key="1">
    <citation type="submission" date="2017-09" db="EMBL/GenBank/DDBJ databases">
        <title>The diverse metabolic capabilities of V. boronicumulans make it an excellent choice for continued studies on novel biodegradation.</title>
        <authorList>
            <person name="Sun S."/>
        </authorList>
    </citation>
    <scope>NUCLEOTIDE SEQUENCE [LARGE SCALE GENOMIC DNA]</scope>
    <source>
        <strain evidence="2 3">J1</strain>
    </source>
</reference>
<dbReference type="Proteomes" id="UP000217154">
    <property type="component" value="Chromosome"/>
</dbReference>
<dbReference type="AlphaFoldDB" id="A0A250DFA7"/>
<dbReference type="InterPro" id="IPR037873">
    <property type="entry name" value="BamE-like"/>
</dbReference>
<sequence>MQRFQKGRIGLVAGLLAALIGLAGCDPQRISELEEGVSTEADVRARFGEPENIWDVPNGRVLEFNRQPQGQKNYMITIGADGKMSALRQVLTPENFAKVQPGMMMEDLRKLLGKPAKVTPYALKRETEWEWRWVQPPNSSMVFTATLNDDQRVVRSGSSPDRGTEAP</sequence>
<evidence type="ECO:0000313" key="2">
    <source>
        <dbReference type="EMBL" id="ATA53047.1"/>
    </source>
</evidence>
<organism evidence="2 3">
    <name type="scientific">Variovorax boronicumulans</name>
    <dbReference type="NCBI Taxonomy" id="436515"/>
    <lineage>
        <taxon>Bacteria</taxon>
        <taxon>Pseudomonadati</taxon>
        <taxon>Pseudomonadota</taxon>
        <taxon>Betaproteobacteria</taxon>
        <taxon>Burkholderiales</taxon>
        <taxon>Comamonadaceae</taxon>
        <taxon>Variovorax</taxon>
    </lineage>
</organism>
<protein>
    <submittedName>
        <fullName evidence="2">Outer membrane protein assembly factor BamE</fullName>
    </submittedName>
</protein>
<dbReference type="KEGG" id="vbo:CKY39_07345"/>